<dbReference type="AlphaFoldDB" id="A0A317DRJ8"/>
<evidence type="ECO:0000259" key="1">
    <source>
        <dbReference type="PROSITE" id="PS51819"/>
    </source>
</evidence>
<feature type="domain" description="VOC" evidence="1">
    <location>
        <begin position="4"/>
        <end position="120"/>
    </location>
</feature>
<dbReference type="InterPro" id="IPR029068">
    <property type="entry name" value="Glyas_Bleomycin-R_OHBP_Dase"/>
</dbReference>
<gene>
    <name evidence="2" type="ORF">DKT69_04205</name>
</gene>
<dbReference type="InterPro" id="IPR037523">
    <property type="entry name" value="VOC_core"/>
</dbReference>
<name>A0A317DRJ8_9ACTN</name>
<reference evidence="2 3" key="1">
    <citation type="submission" date="2018-05" db="EMBL/GenBank/DDBJ databases">
        <title>Micromonosporas from Atacama Desert.</title>
        <authorList>
            <person name="Carro L."/>
            <person name="Golinska P."/>
            <person name="Klenk H.-P."/>
            <person name="Goodfellow M."/>
        </authorList>
    </citation>
    <scope>NUCLEOTIDE SEQUENCE [LARGE SCALE GENOMIC DNA]</scope>
    <source>
        <strain evidence="2 3">4G51</strain>
    </source>
</reference>
<dbReference type="PROSITE" id="PS51819">
    <property type="entry name" value="VOC"/>
    <property type="match status" value="1"/>
</dbReference>
<comment type="caution">
    <text evidence="2">The sequence shown here is derived from an EMBL/GenBank/DDBJ whole genome shotgun (WGS) entry which is preliminary data.</text>
</comment>
<evidence type="ECO:0000313" key="3">
    <source>
        <dbReference type="Proteomes" id="UP000246050"/>
    </source>
</evidence>
<accession>A0A317DRJ8</accession>
<dbReference type="RefSeq" id="WP_109800280.1">
    <property type="nucleotide sequence ID" value="NZ_QGKS01000105.1"/>
</dbReference>
<dbReference type="OrthoDB" id="5241041at2"/>
<dbReference type="Pfam" id="PF00903">
    <property type="entry name" value="Glyoxalase"/>
    <property type="match status" value="1"/>
</dbReference>
<sequence length="228" mass="24412">MHDGVQAQVPVLYVADADAARRFYEAFGYSEQRSGGEGESRWSYLQCGELTMLLAAVQPRLVTVELPLLIYLYVGDLAATLQRLTDAGHPVERAGYPEHAPGGECRTADPDGNVVVFGQRRVVPEQARVEQPGGEARFSLIREAAEAVSRRGGAPAHCQIGGPRGEACPEPAEVKLADSWGDTVWGCLAHADEALLNARGAFLATEDGMGLGPFLQLHQAHPDRAAQG</sequence>
<dbReference type="EMBL" id="QGKS01000105">
    <property type="protein sequence ID" value="PWR16690.1"/>
    <property type="molecule type" value="Genomic_DNA"/>
</dbReference>
<organism evidence="2 3">
    <name type="scientific">Micromonospora sicca</name>
    <dbReference type="NCBI Taxonomy" id="2202420"/>
    <lineage>
        <taxon>Bacteria</taxon>
        <taxon>Bacillati</taxon>
        <taxon>Actinomycetota</taxon>
        <taxon>Actinomycetes</taxon>
        <taxon>Micromonosporales</taxon>
        <taxon>Micromonosporaceae</taxon>
        <taxon>Micromonospora</taxon>
    </lineage>
</organism>
<dbReference type="Proteomes" id="UP000246050">
    <property type="component" value="Unassembled WGS sequence"/>
</dbReference>
<dbReference type="SUPFAM" id="SSF54593">
    <property type="entry name" value="Glyoxalase/Bleomycin resistance protein/Dihydroxybiphenyl dioxygenase"/>
    <property type="match status" value="1"/>
</dbReference>
<protein>
    <submittedName>
        <fullName evidence="2">Guanylate cyclase</fullName>
    </submittedName>
</protein>
<dbReference type="InterPro" id="IPR004360">
    <property type="entry name" value="Glyas_Fos-R_dOase_dom"/>
</dbReference>
<dbReference type="Gene3D" id="3.10.180.10">
    <property type="entry name" value="2,3-Dihydroxybiphenyl 1,2-Dioxygenase, domain 1"/>
    <property type="match status" value="1"/>
</dbReference>
<evidence type="ECO:0000313" key="2">
    <source>
        <dbReference type="EMBL" id="PWR16690.1"/>
    </source>
</evidence>
<proteinExistence type="predicted"/>